<gene>
    <name evidence="1" type="ORF">CEXT_331491</name>
</gene>
<evidence type="ECO:0000313" key="2">
    <source>
        <dbReference type="Proteomes" id="UP001054945"/>
    </source>
</evidence>
<accession>A0AAV4NMR2</accession>
<sequence length="103" mass="11848">MYCKAVEKGQAKPLETDSDMSSFLSIHHSSLSQRHPFDPLIDMETNFPPNQRSSKQGKHIKTSNSISVSAFFLFFSNLNDIDLQKCLTLKKNDVWLIWQRTDS</sequence>
<organism evidence="1 2">
    <name type="scientific">Caerostris extrusa</name>
    <name type="common">Bark spider</name>
    <name type="synonym">Caerostris bankana</name>
    <dbReference type="NCBI Taxonomy" id="172846"/>
    <lineage>
        <taxon>Eukaryota</taxon>
        <taxon>Metazoa</taxon>
        <taxon>Ecdysozoa</taxon>
        <taxon>Arthropoda</taxon>
        <taxon>Chelicerata</taxon>
        <taxon>Arachnida</taxon>
        <taxon>Araneae</taxon>
        <taxon>Araneomorphae</taxon>
        <taxon>Entelegynae</taxon>
        <taxon>Araneoidea</taxon>
        <taxon>Araneidae</taxon>
        <taxon>Caerostris</taxon>
    </lineage>
</organism>
<name>A0AAV4NMR2_CAEEX</name>
<dbReference type="Proteomes" id="UP001054945">
    <property type="component" value="Unassembled WGS sequence"/>
</dbReference>
<reference evidence="1 2" key="1">
    <citation type="submission" date="2021-06" db="EMBL/GenBank/DDBJ databases">
        <title>Caerostris extrusa draft genome.</title>
        <authorList>
            <person name="Kono N."/>
            <person name="Arakawa K."/>
        </authorList>
    </citation>
    <scope>NUCLEOTIDE SEQUENCE [LARGE SCALE GENOMIC DNA]</scope>
</reference>
<comment type="caution">
    <text evidence="1">The sequence shown here is derived from an EMBL/GenBank/DDBJ whole genome shotgun (WGS) entry which is preliminary data.</text>
</comment>
<dbReference type="EMBL" id="BPLR01021112">
    <property type="protein sequence ID" value="GIX86079.1"/>
    <property type="molecule type" value="Genomic_DNA"/>
</dbReference>
<protein>
    <submittedName>
        <fullName evidence="1">Uncharacterized protein</fullName>
    </submittedName>
</protein>
<proteinExistence type="predicted"/>
<dbReference type="AlphaFoldDB" id="A0AAV4NMR2"/>
<keyword evidence="2" id="KW-1185">Reference proteome</keyword>
<evidence type="ECO:0000313" key="1">
    <source>
        <dbReference type="EMBL" id="GIX86079.1"/>
    </source>
</evidence>